<proteinExistence type="predicted"/>
<name>A0AAW3C018_9TRYP</name>
<evidence type="ECO:0000313" key="3">
    <source>
        <dbReference type="Proteomes" id="UP001501274"/>
    </source>
</evidence>
<protein>
    <submittedName>
        <fullName evidence="2">Uncharacterized protein</fullName>
    </submittedName>
</protein>
<dbReference type="AlphaFoldDB" id="A0AAW3C018"/>
<feature type="compositionally biased region" description="Basic residues" evidence="1">
    <location>
        <begin position="232"/>
        <end position="247"/>
    </location>
</feature>
<dbReference type="Proteomes" id="UP001501274">
    <property type="component" value="Unassembled WGS sequence"/>
</dbReference>
<evidence type="ECO:0000313" key="2">
    <source>
        <dbReference type="EMBL" id="KAL0527501.1"/>
    </source>
</evidence>
<accession>A0AAW3C018</accession>
<sequence>MVKLWVFCQFGEQCVLKMLCVNCSRPFVSNLFLLPFTLPVSLRVLRGTSPALFIMLEKAGLPFRKSLRSAFEAENGLTDIPLLFSIPVDGVTTLKTTTHSTDLQVPVVPMLGSIEVSSIAFKTAVGSLQRKVYLFMQRLDCDGKATGPPVPLAVTDTVQFSVPLKLKLFAGDRARLVLYQSGTGLAVSEVILSGCILASADCYFASGRTLVAMSSWTPEPFRFIRDSTMSASRKRSHSPQPMRKKKNCVSSDEPPTLIYAPVFGGDDES</sequence>
<reference evidence="2 3" key="1">
    <citation type="submission" date="2024-02" db="EMBL/GenBank/DDBJ databases">
        <title>FIRST GENOME SEQUENCES OF Leishmania (Viannia) shawi, Leishmania (Viannia) lindenbergi AND Leishmania (Viannia) utingensis.</title>
        <authorList>
            <person name="Resadore F."/>
            <person name="Custodio M.G.F."/>
            <person name="Boite M.C."/>
            <person name="Cupolillo E."/>
            <person name="Ferreira G.E.M."/>
        </authorList>
    </citation>
    <scope>NUCLEOTIDE SEQUENCE [LARGE SCALE GENOMIC DNA]</scope>
    <source>
        <strain evidence="2 3">MDAS/BR/1979/M5533</strain>
    </source>
</reference>
<comment type="caution">
    <text evidence="2">The sequence shown here is derived from an EMBL/GenBank/DDBJ whole genome shotgun (WGS) entry which is preliminary data.</text>
</comment>
<organism evidence="2 3">
    <name type="scientific">Leishmania naiffi</name>
    <dbReference type="NCBI Taxonomy" id="5678"/>
    <lineage>
        <taxon>Eukaryota</taxon>
        <taxon>Discoba</taxon>
        <taxon>Euglenozoa</taxon>
        <taxon>Kinetoplastea</taxon>
        <taxon>Metakinetoplastina</taxon>
        <taxon>Trypanosomatida</taxon>
        <taxon>Trypanosomatidae</taxon>
        <taxon>Leishmaniinae</taxon>
        <taxon>Leishmania</taxon>
        <taxon>Leishmania naiffi species complex</taxon>
    </lineage>
</organism>
<dbReference type="EMBL" id="JBAMZN010000016">
    <property type="protein sequence ID" value="KAL0527501.1"/>
    <property type="molecule type" value="Genomic_DNA"/>
</dbReference>
<keyword evidence="3" id="KW-1185">Reference proteome</keyword>
<feature type="region of interest" description="Disordered" evidence="1">
    <location>
        <begin position="228"/>
        <end position="269"/>
    </location>
</feature>
<gene>
    <name evidence="2" type="ORF">Q4I28_002189</name>
</gene>
<evidence type="ECO:0000256" key="1">
    <source>
        <dbReference type="SAM" id="MobiDB-lite"/>
    </source>
</evidence>